<dbReference type="EMBL" id="PVWQ01000011">
    <property type="protein sequence ID" value="RDW68843.1"/>
    <property type="molecule type" value="Genomic_DNA"/>
</dbReference>
<dbReference type="GeneID" id="38118973"/>
<evidence type="ECO:0000313" key="2">
    <source>
        <dbReference type="Proteomes" id="UP000256690"/>
    </source>
</evidence>
<comment type="caution">
    <text evidence="1">The sequence shown here is derived from an EMBL/GenBank/DDBJ whole genome shotgun (WGS) entry which is preliminary data.</text>
</comment>
<organism evidence="1 2">
    <name type="scientific">Aspergillus mulundensis</name>
    <dbReference type="NCBI Taxonomy" id="1810919"/>
    <lineage>
        <taxon>Eukaryota</taxon>
        <taxon>Fungi</taxon>
        <taxon>Dikarya</taxon>
        <taxon>Ascomycota</taxon>
        <taxon>Pezizomycotina</taxon>
        <taxon>Eurotiomycetes</taxon>
        <taxon>Eurotiomycetidae</taxon>
        <taxon>Eurotiales</taxon>
        <taxon>Aspergillaceae</taxon>
        <taxon>Aspergillus</taxon>
        <taxon>Aspergillus subgen. Nidulantes</taxon>
    </lineage>
</organism>
<proteinExistence type="predicted"/>
<gene>
    <name evidence="1" type="ORF">DSM5745_08603</name>
</gene>
<dbReference type="RefSeq" id="XP_026600632.1">
    <property type="nucleotide sequence ID" value="XM_026750619.1"/>
</dbReference>
<accession>A0A3D8R453</accession>
<dbReference type="PANTHER" id="PTHR40788:SF2">
    <property type="entry name" value="CLR5 DOMAIN-CONTAINING PROTEIN"/>
    <property type="match status" value="1"/>
</dbReference>
<name>A0A3D8R453_9EURO</name>
<keyword evidence="2" id="KW-1185">Reference proteome</keyword>
<dbReference type="AlphaFoldDB" id="A0A3D8R453"/>
<reference evidence="1 2" key="1">
    <citation type="journal article" date="2018" name="IMA Fungus">
        <title>IMA Genome-F 9: Draft genome sequence of Annulohypoxylon stygium, Aspergillus mulundensis, Berkeleyomyces basicola (syn. Thielaviopsis basicola), Ceratocystis smalleyi, two Cercospora beticola strains, Coleophoma cylindrospora, Fusarium fracticaudum, Phialophora cf. hyalina, and Morchella septimelata.</title>
        <authorList>
            <person name="Wingfield B.D."/>
            <person name="Bills G.F."/>
            <person name="Dong Y."/>
            <person name="Huang W."/>
            <person name="Nel W.J."/>
            <person name="Swalarsk-Parry B.S."/>
            <person name="Vaghefi N."/>
            <person name="Wilken P.M."/>
            <person name="An Z."/>
            <person name="de Beer Z.W."/>
            <person name="De Vos L."/>
            <person name="Chen L."/>
            <person name="Duong T.A."/>
            <person name="Gao Y."/>
            <person name="Hammerbacher A."/>
            <person name="Kikkert J.R."/>
            <person name="Li Y."/>
            <person name="Li H."/>
            <person name="Li K."/>
            <person name="Li Q."/>
            <person name="Liu X."/>
            <person name="Ma X."/>
            <person name="Naidoo K."/>
            <person name="Pethybridge S.J."/>
            <person name="Sun J."/>
            <person name="Steenkamp E.T."/>
            <person name="van der Nest M.A."/>
            <person name="van Wyk S."/>
            <person name="Wingfield M.J."/>
            <person name="Xiong C."/>
            <person name="Yue Q."/>
            <person name="Zhang X."/>
        </authorList>
    </citation>
    <scope>NUCLEOTIDE SEQUENCE [LARGE SCALE GENOMIC DNA]</scope>
    <source>
        <strain evidence="1 2">DSM 5745</strain>
    </source>
</reference>
<evidence type="ECO:0000313" key="1">
    <source>
        <dbReference type="EMBL" id="RDW68843.1"/>
    </source>
</evidence>
<dbReference type="OrthoDB" id="2922289at2759"/>
<dbReference type="Proteomes" id="UP000256690">
    <property type="component" value="Unassembled WGS sequence"/>
</dbReference>
<protein>
    <submittedName>
        <fullName evidence="1">Uncharacterized protein</fullName>
    </submittedName>
</protein>
<sequence length="599" mass="67038">MYLASSLPVGLPARGVSERTILIAPLHTSLADYPILLEPDLKRESDVAGYESLAVKAAEAPYRAPTQQPDFCFLESLLAARASALEDHLWALREDPEYFASYLVDAGEHQIVHLKDPEANDHPLLSQKLRWWTCVVSSLVGEAYLTAEIVSEGGRLADKVAKLQRKYATEIVPSSDLPEDYLQALLQFRYFLDRVPDLLQGSLWHACHPSPPLRRFWMREPSRGGSESVHVWMNMKNVNNEGKVQHQVVWSLTFLSKDNQVLDIISTRVLTDELERLLQSEPRARAMLTPYVAAIVGDLSLLAQCANQFDQYQPWSRTWDDVAKKREDALAAEYSKRFKAYSRYADSLSDDSLTDAGAICDPSGGKFYYPFEKRRTKETVDALRSAERKLDAVWAAIDRSLCTKSGNLRGTAAGKLLSLQNILRRTPEWEGAGSENTRSIPSAKRGLHNTYHPMSAIYTKLRGNAFVLSQLNEQARNAPQPFGTVGKSEESSAAPLFAVDARALKVFRTLFSNPVVTTTPAEVTWNDFFHAMTSVGFAALKMHCSTWHFTPTKPRISADRSIQFTEFTGKLSATAIRVFGRRLNRASGWDGGMFGLDEK</sequence>
<dbReference type="PANTHER" id="PTHR40788">
    <property type="entry name" value="CLR5 DOMAIN-CONTAINING PROTEIN-RELATED"/>
    <property type="match status" value="1"/>
</dbReference>
<dbReference type="STRING" id="1810919.A0A3D8R453"/>